<sequence>MPPQLHTEQQVQEYLIQVFGPNQQHEIYPTQHGWVCRPVLTQEEIDRGQDLGLGNYVINKHTGVVTAHRSLPPHLIGEEFDEAIQTGQPVQGHQVYPPMWRVQIERTRETSEEIEYNVQAQSLTQPPEPPVQRQLVINKHTLRSRTNVPGIHHTCAQATAWAEWQSHRNGTWPQTGTFEF</sequence>
<keyword evidence="2" id="KW-1185">Reference proteome</keyword>
<proteinExistence type="predicted"/>
<dbReference type="AlphaFoldDB" id="A0A1W0BCC3"/>
<comment type="caution">
    <text evidence="1">The sequence shown here is derived from an EMBL/GenBank/DDBJ whole genome shotgun (WGS) entry which is preliminary data.</text>
</comment>
<organism evidence="1 2">
    <name type="scientific">Nocardia donostiensis</name>
    <dbReference type="NCBI Taxonomy" id="1538463"/>
    <lineage>
        <taxon>Bacteria</taxon>
        <taxon>Bacillati</taxon>
        <taxon>Actinomycetota</taxon>
        <taxon>Actinomycetes</taxon>
        <taxon>Mycobacteriales</taxon>
        <taxon>Nocardiaceae</taxon>
        <taxon>Nocardia</taxon>
    </lineage>
</organism>
<evidence type="ECO:0000313" key="2">
    <source>
        <dbReference type="Proteomes" id="UP000188836"/>
    </source>
</evidence>
<name>A0A1W0BCC3_9NOCA</name>
<dbReference type="Proteomes" id="UP000188836">
    <property type="component" value="Unassembled WGS sequence"/>
</dbReference>
<evidence type="ECO:0000313" key="1">
    <source>
        <dbReference type="EMBL" id="ONM47071.1"/>
    </source>
</evidence>
<reference evidence="1 2" key="1">
    <citation type="journal article" date="2016" name="Antonie Van Leeuwenhoek">
        <title>Nocardia donostiensis sp. nov., isolated from human respiratory specimens.</title>
        <authorList>
            <person name="Ercibengoa M."/>
            <person name="Bell M."/>
            <person name="Marimon J.M."/>
            <person name="Humrighouse B."/>
            <person name="Klenk H.P."/>
            <person name="Potter G."/>
            <person name="Perez-Trallero E."/>
        </authorList>
    </citation>
    <scope>NUCLEOTIDE SEQUENCE [LARGE SCALE GENOMIC DNA]</scope>
    <source>
        <strain evidence="1 2">X1655</strain>
    </source>
</reference>
<protein>
    <submittedName>
        <fullName evidence="1">Uncharacterized protein</fullName>
    </submittedName>
</protein>
<dbReference type="RefSeq" id="WP_077119261.1">
    <property type="nucleotide sequence ID" value="NZ_LOKT01000006.1"/>
</dbReference>
<dbReference type="EMBL" id="MUMY01000017">
    <property type="protein sequence ID" value="ONM47071.1"/>
    <property type="molecule type" value="Genomic_DNA"/>
</dbReference>
<accession>A0A1W0BCC3</accession>
<gene>
    <name evidence="1" type="ORF">B0T46_18960</name>
</gene>